<keyword evidence="1" id="KW-0732">Signal</keyword>
<proteinExistence type="predicted"/>
<accession>A0A212FLZ9</accession>
<gene>
    <name evidence="2" type="ORF">KGM_208333</name>
</gene>
<comment type="caution">
    <text evidence="2">The sequence shown here is derived from an EMBL/GenBank/DDBJ whole genome shotgun (WGS) entry which is preliminary data.</text>
</comment>
<keyword evidence="3" id="KW-1185">Reference proteome</keyword>
<dbReference type="EMBL" id="AGBW02007669">
    <property type="protein sequence ID" value="OWR54775.1"/>
    <property type="molecule type" value="Genomic_DNA"/>
</dbReference>
<feature type="chain" id="PRO_5012894346" evidence="1">
    <location>
        <begin position="23"/>
        <end position="91"/>
    </location>
</feature>
<protein>
    <submittedName>
        <fullName evidence="2">Uncharacterized protein</fullName>
    </submittedName>
</protein>
<organism evidence="2 3">
    <name type="scientific">Danaus plexippus plexippus</name>
    <dbReference type="NCBI Taxonomy" id="278856"/>
    <lineage>
        <taxon>Eukaryota</taxon>
        <taxon>Metazoa</taxon>
        <taxon>Ecdysozoa</taxon>
        <taxon>Arthropoda</taxon>
        <taxon>Hexapoda</taxon>
        <taxon>Insecta</taxon>
        <taxon>Pterygota</taxon>
        <taxon>Neoptera</taxon>
        <taxon>Endopterygota</taxon>
        <taxon>Lepidoptera</taxon>
        <taxon>Glossata</taxon>
        <taxon>Ditrysia</taxon>
        <taxon>Papilionoidea</taxon>
        <taxon>Nymphalidae</taxon>
        <taxon>Danainae</taxon>
        <taxon>Danaini</taxon>
        <taxon>Danaina</taxon>
        <taxon>Danaus</taxon>
        <taxon>Danaus</taxon>
    </lineage>
</organism>
<dbReference type="InParanoid" id="A0A212FLZ9"/>
<feature type="signal peptide" evidence="1">
    <location>
        <begin position="1"/>
        <end position="22"/>
    </location>
</feature>
<evidence type="ECO:0000313" key="2">
    <source>
        <dbReference type="EMBL" id="OWR54775.1"/>
    </source>
</evidence>
<evidence type="ECO:0000313" key="3">
    <source>
        <dbReference type="Proteomes" id="UP000007151"/>
    </source>
</evidence>
<sequence length="91" mass="10405">MATGKFILIIVTLVVFINVCNCNILRDILEKLFEHETGQRSMSDAITNYLDYIFPKDDKESKIMKELFGFFADDSHPGLEGAMDALHYLTK</sequence>
<reference evidence="2 3" key="1">
    <citation type="journal article" date="2011" name="Cell">
        <title>The monarch butterfly genome yields insights into long-distance migration.</title>
        <authorList>
            <person name="Zhan S."/>
            <person name="Merlin C."/>
            <person name="Boore J.L."/>
            <person name="Reppert S.M."/>
        </authorList>
    </citation>
    <scope>NUCLEOTIDE SEQUENCE [LARGE SCALE GENOMIC DNA]</scope>
    <source>
        <strain evidence="2">F-2</strain>
    </source>
</reference>
<name>A0A212FLZ9_DANPL</name>
<dbReference type="KEGG" id="dpl:KGM_208333"/>
<evidence type="ECO:0000256" key="1">
    <source>
        <dbReference type="SAM" id="SignalP"/>
    </source>
</evidence>
<dbReference type="Proteomes" id="UP000007151">
    <property type="component" value="Unassembled WGS sequence"/>
</dbReference>
<dbReference type="AlphaFoldDB" id="A0A212FLZ9"/>